<evidence type="ECO:0000313" key="2">
    <source>
        <dbReference type="Proteomes" id="UP000050331"/>
    </source>
</evidence>
<dbReference type="KEGG" id="lao:AOX59_04130"/>
<protein>
    <recommendedName>
        <fullName evidence="3">DUF5659 domain-containing protein</fullName>
    </recommendedName>
</protein>
<dbReference type="Proteomes" id="UP000050331">
    <property type="component" value="Chromosome"/>
</dbReference>
<keyword evidence="2" id="KW-1185">Reference proteome</keyword>
<gene>
    <name evidence="1" type="ORF">AOX59_04130</name>
</gene>
<dbReference type="RefSeq" id="WP_068442238.1">
    <property type="nucleotide sequence ID" value="NZ_CP013862.1"/>
</dbReference>
<evidence type="ECO:0000313" key="1">
    <source>
        <dbReference type="EMBL" id="ALX47861.1"/>
    </source>
</evidence>
<name>A0A0U4FPS8_9BACI</name>
<accession>A0A0U4FPS8</accession>
<organism evidence="1 2">
    <name type="scientific">Lentibacillus amyloliquefaciens</name>
    <dbReference type="NCBI Taxonomy" id="1472767"/>
    <lineage>
        <taxon>Bacteria</taxon>
        <taxon>Bacillati</taxon>
        <taxon>Bacillota</taxon>
        <taxon>Bacilli</taxon>
        <taxon>Bacillales</taxon>
        <taxon>Bacillaceae</taxon>
        <taxon>Lentibacillus</taxon>
    </lineage>
</organism>
<dbReference type="AlphaFoldDB" id="A0A0U4FPS8"/>
<dbReference type="EMBL" id="CP013862">
    <property type="protein sequence ID" value="ALX47861.1"/>
    <property type="molecule type" value="Genomic_DNA"/>
</dbReference>
<sequence>MTVKNEQLFYCYSRVLSDFIYKESGIVPLTVAINPKSKNTFSLYAKSPELQKCLDAYKAQNK</sequence>
<dbReference type="OrthoDB" id="2973715at2"/>
<dbReference type="STRING" id="1472767.AOX59_04130"/>
<proteinExistence type="predicted"/>
<evidence type="ECO:0008006" key="3">
    <source>
        <dbReference type="Google" id="ProtNLM"/>
    </source>
</evidence>
<reference evidence="1 2" key="1">
    <citation type="submission" date="2016-01" db="EMBL/GenBank/DDBJ databases">
        <title>Complete genome sequence of strain Lentibacillus amyloliquefaciens LAM0015T isolated from saline sediment.</title>
        <authorList>
            <person name="Wang J.-L."/>
            <person name="He M.-X."/>
        </authorList>
    </citation>
    <scope>NUCLEOTIDE SEQUENCE [LARGE SCALE GENOMIC DNA]</scope>
    <source>
        <strain evidence="1 2">LAM0015</strain>
    </source>
</reference>